<evidence type="ECO:0000313" key="4">
    <source>
        <dbReference type="WBParaSite" id="SPAL_0000503900.1"/>
    </source>
</evidence>
<keyword evidence="3" id="KW-1185">Reference proteome</keyword>
<keyword evidence="2" id="KW-1133">Transmembrane helix</keyword>
<accession>A0A0N5BGD2</accession>
<name>A0A0N5BGD2_STREA</name>
<evidence type="ECO:0000313" key="3">
    <source>
        <dbReference type="Proteomes" id="UP000046392"/>
    </source>
</evidence>
<keyword evidence="2" id="KW-0812">Transmembrane</keyword>
<dbReference type="InterPro" id="IPR011992">
    <property type="entry name" value="EF-hand-dom_pair"/>
</dbReference>
<sequence length="158" mass="18694">MSDTFSLYNELLKTYLNTFFLLNIFNLLLVFLENKMLSIIIVIYFLSMVFGQEINLDYNESLCSRNQISCPPMEVKVTIMRDIFDILDINKDNETDFDEIFNSQLKPLNIKDSNAIINGKKYGERFYSLLKWIQKMDTNKDGKVTWVEFLSKHNEIFI</sequence>
<dbReference type="AlphaFoldDB" id="A0A0N5BGD2"/>
<evidence type="ECO:0000256" key="1">
    <source>
        <dbReference type="ARBA" id="ARBA00022837"/>
    </source>
</evidence>
<protein>
    <submittedName>
        <fullName evidence="4">EF-hand domain-containing protein</fullName>
    </submittedName>
</protein>
<evidence type="ECO:0000256" key="2">
    <source>
        <dbReference type="SAM" id="Phobius"/>
    </source>
</evidence>
<dbReference type="PROSITE" id="PS00018">
    <property type="entry name" value="EF_HAND_1"/>
    <property type="match status" value="1"/>
</dbReference>
<feature type="transmembrane region" description="Helical" evidence="2">
    <location>
        <begin position="20"/>
        <end position="46"/>
    </location>
</feature>
<dbReference type="Proteomes" id="UP000046392">
    <property type="component" value="Unplaced"/>
</dbReference>
<keyword evidence="2" id="KW-0472">Membrane</keyword>
<reference evidence="4" key="1">
    <citation type="submission" date="2017-02" db="UniProtKB">
        <authorList>
            <consortium name="WormBaseParasite"/>
        </authorList>
    </citation>
    <scope>IDENTIFICATION</scope>
</reference>
<dbReference type="InterPro" id="IPR018247">
    <property type="entry name" value="EF_Hand_1_Ca_BS"/>
</dbReference>
<organism evidence="3 4">
    <name type="scientific">Strongyloides papillosus</name>
    <name type="common">Intestinal threadworm</name>
    <dbReference type="NCBI Taxonomy" id="174720"/>
    <lineage>
        <taxon>Eukaryota</taxon>
        <taxon>Metazoa</taxon>
        <taxon>Ecdysozoa</taxon>
        <taxon>Nematoda</taxon>
        <taxon>Chromadorea</taxon>
        <taxon>Rhabditida</taxon>
        <taxon>Tylenchina</taxon>
        <taxon>Panagrolaimomorpha</taxon>
        <taxon>Strongyloidoidea</taxon>
        <taxon>Strongyloididae</taxon>
        <taxon>Strongyloides</taxon>
    </lineage>
</organism>
<dbReference type="Gene3D" id="1.10.238.10">
    <property type="entry name" value="EF-hand"/>
    <property type="match status" value="1"/>
</dbReference>
<dbReference type="WBParaSite" id="SPAL_0000503900.1">
    <property type="protein sequence ID" value="SPAL_0000503900.1"/>
    <property type="gene ID" value="SPAL_0000503900"/>
</dbReference>
<proteinExistence type="predicted"/>
<dbReference type="SUPFAM" id="SSF47473">
    <property type="entry name" value="EF-hand"/>
    <property type="match status" value="1"/>
</dbReference>
<keyword evidence="1" id="KW-0106">Calcium</keyword>